<dbReference type="InterPro" id="IPR037923">
    <property type="entry name" value="HTH-like"/>
</dbReference>
<dbReference type="Proteomes" id="UP000239833">
    <property type="component" value="Chromosome"/>
</dbReference>
<proteinExistence type="predicted"/>
<dbReference type="GeneID" id="64217862"/>
<dbReference type="SUPFAM" id="SSF51215">
    <property type="entry name" value="Regulatory protein AraC"/>
    <property type="match status" value="1"/>
</dbReference>
<dbReference type="AlphaFoldDB" id="A0A2L1TXB5"/>
<dbReference type="Gene3D" id="2.60.120.10">
    <property type="entry name" value="Jelly Rolls"/>
    <property type="match status" value="1"/>
</dbReference>
<feature type="domain" description="HTH araC/xylS-type" evidence="5">
    <location>
        <begin position="185"/>
        <end position="283"/>
    </location>
</feature>
<name>A0A2L1TXB5_9BACL</name>
<dbReference type="GO" id="GO:0043565">
    <property type="term" value="F:sequence-specific DNA binding"/>
    <property type="evidence" value="ECO:0007669"/>
    <property type="project" value="InterPro"/>
</dbReference>
<evidence type="ECO:0000256" key="1">
    <source>
        <dbReference type="ARBA" id="ARBA00023015"/>
    </source>
</evidence>
<dbReference type="GO" id="GO:0003700">
    <property type="term" value="F:DNA-binding transcription factor activity"/>
    <property type="evidence" value="ECO:0007669"/>
    <property type="project" value="InterPro"/>
</dbReference>
<dbReference type="SMART" id="SM00342">
    <property type="entry name" value="HTH_ARAC"/>
    <property type="match status" value="1"/>
</dbReference>
<sequence length="308" mass="36313">MEFYNEKINYENPFLSMHIFQAFRGESFIGNWHYHKEMEMLVILKGKLEVYLDNEMTLLNEGDIILIGSSQLHRDRSFPGIETVYLVLQFDLEHYFDESTIPYLKYFSEAESALSKLNYIFEENSEIRTLVAECVTEIYREWETKTPGYEIAVNILIKRIVLALLRNDTRKKLNYNKSTDFIRLKPVFDYIEANIGGKIHVEEASRAANVSYYYFVKYFKKVIGMSFMDYVNFKKIKKAEKILLTRDISVAQVGEEIGMPNMAHFYKIFKKYNHCSPHEFRKKMLTFNPDQDKTQPETTSPSFPDGTL</sequence>
<dbReference type="InterPro" id="IPR009057">
    <property type="entry name" value="Homeodomain-like_sf"/>
</dbReference>
<dbReference type="InterPro" id="IPR014710">
    <property type="entry name" value="RmlC-like_jellyroll"/>
</dbReference>
<dbReference type="RefSeq" id="WP_077996953.1">
    <property type="nucleotide sequence ID" value="NZ_CP019655.1"/>
</dbReference>
<evidence type="ECO:0000256" key="3">
    <source>
        <dbReference type="ARBA" id="ARBA00023163"/>
    </source>
</evidence>
<keyword evidence="1" id="KW-0805">Transcription regulation</keyword>
<dbReference type="STRING" id="147375.BXP28_13180"/>
<reference evidence="7" key="1">
    <citation type="submission" date="2017-02" db="EMBL/GenBank/DDBJ databases">
        <title>Delineation of Paenibacillus larvae strains originating from foulbrood outbreaks.</title>
        <authorList>
            <person name="Beims H."/>
            <person name="Bunk B."/>
            <person name="Sproeer C."/>
            <person name="Mohr K.I."/>
            <person name="Pradella S."/>
            <person name="Guenther G."/>
            <person name="Rohde M."/>
            <person name="von der Ohe W."/>
            <person name="Steinert M."/>
        </authorList>
    </citation>
    <scope>NUCLEOTIDE SEQUENCE [LARGE SCALE GENOMIC DNA]</scope>
    <source>
        <strain evidence="7">Eric_III</strain>
    </source>
</reference>
<gene>
    <name evidence="6" type="ORF">ERICIII_01054</name>
</gene>
<dbReference type="PROSITE" id="PS01124">
    <property type="entry name" value="HTH_ARAC_FAMILY_2"/>
    <property type="match status" value="1"/>
</dbReference>
<evidence type="ECO:0000313" key="6">
    <source>
        <dbReference type="EMBL" id="AVF25258.1"/>
    </source>
</evidence>
<dbReference type="InterPro" id="IPR013096">
    <property type="entry name" value="Cupin_2"/>
</dbReference>
<evidence type="ECO:0000256" key="2">
    <source>
        <dbReference type="ARBA" id="ARBA00023125"/>
    </source>
</evidence>
<evidence type="ECO:0000259" key="5">
    <source>
        <dbReference type="PROSITE" id="PS01124"/>
    </source>
</evidence>
<feature type="region of interest" description="Disordered" evidence="4">
    <location>
        <begin position="287"/>
        <end position="308"/>
    </location>
</feature>
<keyword evidence="2" id="KW-0238">DNA-binding</keyword>
<evidence type="ECO:0000256" key="4">
    <source>
        <dbReference type="SAM" id="MobiDB-lite"/>
    </source>
</evidence>
<evidence type="ECO:0000313" key="7">
    <source>
        <dbReference type="Proteomes" id="UP000239833"/>
    </source>
</evidence>
<dbReference type="Pfam" id="PF07883">
    <property type="entry name" value="Cupin_2"/>
    <property type="match status" value="1"/>
</dbReference>
<dbReference type="PANTHER" id="PTHR43280:SF34">
    <property type="entry name" value="ARAC-FAMILY TRANSCRIPTIONAL REGULATOR"/>
    <property type="match status" value="1"/>
</dbReference>
<dbReference type="EMBL" id="CP019655">
    <property type="protein sequence ID" value="AVF25258.1"/>
    <property type="molecule type" value="Genomic_DNA"/>
</dbReference>
<protein>
    <submittedName>
        <fullName evidence="6">Transcriptional regulator-like protein</fullName>
    </submittedName>
</protein>
<dbReference type="SUPFAM" id="SSF46689">
    <property type="entry name" value="Homeodomain-like"/>
    <property type="match status" value="2"/>
</dbReference>
<dbReference type="InterPro" id="IPR018060">
    <property type="entry name" value="HTH_AraC"/>
</dbReference>
<dbReference type="Gene3D" id="1.10.10.60">
    <property type="entry name" value="Homeodomain-like"/>
    <property type="match status" value="2"/>
</dbReference>
<dbReference type="PANTHER" id="PTHR43280">
    <property type="entry name" value="ARAC-FAMILY TRANSCRIPTIONAL REGULATOR"/>
    <property type="match status" value="1"/>
</dbReference>
<accession>A0A2L1TXB5</accession>
<organism evidence="6 7">
    <name type="scientific">Paenibacillus larvae subsp. larvae</name>
    <dbReference type="NCBI Taxonomy" id="147375"/>
    <lineage>
        <taxon>Bacteria</taxon>
        <taxon>Bacillati</taxon>
        <taxon>Bacillota</taxon>
        <taxon>Bacilli</taxon>
        <taxon>Bacillales</taxon>
        <taxon>Paenibacillaceae</taxon>
        <taxon>Paenibacillus</taxon>
    </lineage>
</organism>
<dbReference type="Pfam" id="PF12833">
    <property type="entry name" value="HTH_18"/>
    <property type="match status" value="1"/>
</dbReference>
<keyword evidence="3" id="KW-0804">Transcription</keyword>